<name>A0A0N1IUV6_9EURY</name>
<sequence>MLRIGIPVIVSLAIIASFDFDLCIHSAALSPVQIDLFVELQPLLKRIIWIRNWPYRRTSPGKFNRIYLTWQRVDSGLNIQVLTEDLINGLLHQIFRDIVPGSGTEVRHQLVTDLRLDVLKIEKASEPLPQHFIIARFFKR</sequence>
<reference evidence="1 2" key="1">
    <citation type="submission" date="2015-08" db="EMBL/GenBank/DDBJ databases">
        <title>Genomes of Isolates from Cabo Rojo, PR.</title>
        <authorList>
            <person name="Sanchez-Nieves R.L."/>
            <person name="Montalvo-Rodriguez R."/>
        </authorList>
    </citation>
    <scope>NUCLEOTIDE SEQUENCE [LARGE SCALE GENOMIC DNA]</scope>
    <source>
        <strain evidence="1 2">5</strain>
    </source>
</reference>
<proteinExistence type="predicted"/>
<comment type="caution">
    <text evidence="1">The sequence shown here is derived from an EMBL/GenBank/DDBJ whole genome shotgun (WGS) entry which is preliminary data.</text>
</comment>
<keyword evidence="2" id="KW-1185">Reference proteome</keyword>
<dbReference type="EMBL" id="LIST01000007">
    <property type="protein sequence ID" value="KOX95476.1"/>
    <property type="molecule type" value="Genomic_DNA"/>
</dbReference>
<dbReference type="Proteomes" id="UP000037747">
    <property type="component" value="Unassembled WGS sequence"/>
</dbReference>
<gene>
    <name evidence="1" type="ORF">AMR74_15125</name>
</gene>
<accession>A0A0N1IUV6</accession>
<protein>
    <submittedName>
        <fullName evidence="1">Uncharacterized protein</fullName>
    </submittedName>
</protein>
<dbReference type="AlphaFoldDB" id="A0A0N1IUV6"/>
<evidence type="ECO:0000313" key="2">
    <source>
        <dbReference type="Proteomes" id="UP000037747"/>
    </source>
</evidence>
<evidence type="ECO:0000313" key="1">
    <source>
        <dbReference type="EMBL" id="KOX95476.1"/>
    </source>
</evidence>
<organism evidence="1 2">
    <name type="scientific">Halorubrum tropicale</name>
    <dbReference type="NCBI Taxonomy" id="1765655"/>
    <lineage>
        <taxon>Archaea</taxon>
        <taxon>Methanobacteriati</taxon>
        <taxon>Methanobacteriota</taxon>
        <taxon>Stenosarchaea group</taxon>
        <taxon>Halobacteria</taxon>
        <taxon>Halobacteriales</taxon>
        <taxon>Haloferacaceae</taxon>
        <taxon>Halorubrum</taxon>
    </lineage>
</organism>